<evidence type="ECO:0000256" key="7">
    <source>
        <dbReference type="SAM" id="Coils"/>
    </source>
</evidence>
<evidence type="ECO:0000256" key="4">
    <source>
        <dbReference type="ARBA" id="ARBA00022801"/>
    </source>
</evidence>
<comment type="caution">
    <text evidence="9">The sequence shown here is derived from an EMBL/GenBank/DDBJ whole genome shotgun (WGS) entry which is preliminary data.</text>
</comment>
<dbReference type="SUPFAM" id="SSF51261">
    <property type="entry name" value="Duplicated hybrid motif"/>
    <property type="match status" value="1"/>
</dbReference>
<feature type="domain" description="M23ase beta-sheet core" evidence="8">
    <location>
        <begin position="477"/>
        <end position="579"/>
    </location>
</feature>
<accession>A0ABU5I5T3</accession>
<evidence type="ECO:0000313" key="10">
    <source>
        <dbReference type="Proteomes" id="UP001294412"/>
    </source>
</evidence>
<evidence type="ECO:0000256" key="5">
    <source>
        <dbReference type="ARBA" id="ARBA00022833"/>
    </source>
</evidence>
<evidence type="ECO:0000313" key="9">
    <source>
        <dbReference type="EMBL" id="MDY8110108.1"/>
    </source>
</evidence>
<name>A0ABU5I5T3_9HYPH</name>
<dbReference type="RefSeq" id="WP_322187634.1">
    <property type="nucleotide sequence ID" value="NZ_JAXLPB010000004.1"/>
</dbReference>
<dbReference type="EMBL" id="JAXLPB010000004">
    <property type="protein sequence ID" value="MDY8110108.1"/>
    <property type="molecule type" value="Genomic_DNA"/>
</dbReference>
<dbReference type="Pfam" id="PF01551">
    <property type="entry name" value="Peptidase_M23"/>
    <property type="match status" value="1"/>
</dbReference>
<evidence type="ECO:0000256" key="3">
    <source>
        <dbReference type="ARBA" id="ARBA00022723"/>
    </source>
</evidence>
<dbReference type="InterPro" id="IPR050570">
    <property type="entry name" value="Cell_wall_metabolism_enzyme"/>
</dbReference>
<dbReference type="PANTHER" id="PTHR21666:SF288">
    <property type="entry name" value="CELL DIVISION PROTEIN YTFB"/>
    <property type="match status" value="1"/>
</dbReference>
<reference evidence="9 10" key="1">
    <citation type="submission" date="2023-12" db="EMBL/GenBank/DDBJ databases">
        <title>Description of Novel Strain Fulvimarina sp. 2208YS6-2-32 isolated from Uroteuthis (Photololigo) edulis.</title>
        <authorList>
            <person name="Park J.-S."/>
        </authorList>
    </citation>
    <scope>NUCLEOTIDE SEQUENCE [LARGE SCALE GENOMIC DNA]</scope>
    <source>
        <strain evidence="9 10">2208YS6-2-32</strain>
    </source>
</reference>
<dbReference type="CDD" id="cd12797">
    <property type="entry name" value="M23_peptidase"/>
    <property type="match status" value="1"/>
</dbReference>
<keyword evidence="3" id="KW-0479">Metal-binding</keyword>
<keyword evidence="4" id="KW-0378">Hydrolase</keyword>
<keyword evidence="7" id="KW-0175">Coiled coil</keyword>
<dbReference type="PANTHER" id="PTHR21666">
    <property type="entry name" value="PEPTIDASE-RELATED"/>
    <property type="match status" value="1"/>
</dbReference>
<gene>
    <name evidence="9" type="ORF">U0C82_13250</name>
</gene>
<feature type="coiled-coil region" evidence="7">
    <location>
        <begin position="230"/>
        <end position="367"/>
    </location>
</feature>
<evidence type="ECO:0000256" key="2">
    <source>
        <dbReference type="ARBA" id="ARBA00022670"/>
    </source>
</evidence>
<dbReference type="Proteomes" id="UP001294412">
    <property type="component" value="Unassembled WGS sequence"/>
</dbReference>
<evidence type="ECO:0000256" key="1">
    <source>
        <dbReference type="ARBA" id="ARBA00001947"/>
    </source>
</evidence>
<keyword evidence="6" id="KW-0482">Metalloprotease</keyword>
<evidence type="ECO:0000256" key="6">
    <source>
        <dbReference type="ARBA" id="ARBA00023049"/>
    </source>
</evidence>
<dbReference type="InterPro" id="IPR016047">
    <property type="entry name" value="M23ase_b-sheet_dom"/>
</dbReference>
<proteinExistence type="predicted"/>
<keyword evidence="2" id="KW-0645">Protease</keyword>
<dbReference type="InterPro" id="IPR011055">
    <property type="entry name" value="Dup_hybrid_motif"/>
</dbReference>
<keyword evidence="5" id="KW-0862">Zinc</keyword>
<comment type="cofactor">
    <cofactor evidence="1">
        <name>Zn(2+)</name>
        <dbReference type="ChEBI" id="CHEBI:29105"/>
    </cofactor>
</comment>
<protein>
    <submittedName>
        <fullName evidence="9">Peptidoglycan DD-metalloendopeptidase family protein</fullName>
    </submittedName>
</protein>
<organism evidence="9 10">
    <name type="scientific">Fulvimarina uroteuthidis</name>
    <dbReference type="NCBI Taxonomy" id="3098149"/>
    <lineage>
        <taxon>Bacteria</taxon>
        <taxon>Pseudomonadati</taxon>
        <taxon>Pseudomonadota</taxon>
        <taxon>Alphaproteobacteria</taxon>
        <taxon>Hyphomicrobiales</taxon>
        <taxon>Aurantimonadaceae</taxon>
        <taxon>Fulvimarina</taxon>
    </lineage>
</organism>
<sequence>MTGRRPYCGPIRSRSIIGALLGFALISSPSISAFALEEAPRIPGALAVDTSVETAALEPARSVILERQRLQTEKQLQTVSADATLTRETLAALESEIEILQNDRDAIRKAMIEAAGRQREASARLADLEDRIGALSSQEGALKASLNERRGVLAEVLAALQRMGRKPPPALLVKPEDALGSVRSAILLGAVVPNLRDETRLLLADLGRIRTVQAEISTQMQSFGEELSAHRAEEERLKRLSARKAQLEGQNLALRSAAKRRADELAAEADDLKGLISALDADVKTARRLEQAALAAAEKARAEAARRAREREIAAAQAAKEAEKAARLAQDERAEEERAAALAAAEAAKAEQDAAIAAAALAQAEAEADAEAARIAAVKDGSAGTTDAASKEAQVTQAPAGADESEAGIAVAALAPKAPTPPERAAAPSYDIEALRRSVRFLEPSAPFSTLKGRLNPPVAGRRLVAFGERDDIGRHATGASYASRSGDVVTAPADAKVLYSGPFRSYGEVLILDAGDDYHIVLAGMDRIDVETGQFVSAGEPIAAMGSRRVASASSADFDTGGHALYVEFRNNGRPVDPSAWWAD</sequence>
<feature type="coiled-coil region" evidence="7">
    <location>
        <begin position="83"/>
        <end position="138"/>
    </location>
</feature>
<evidence type="ECO:0000259" key="8">
    <source>
        <dbReference type="Pfam" id="PF01551"/>
    </source>
</evidence>
<dbReference type="Gene3D" id="2.70.70.10">
    <property type="entry name" value="Glucose Permease (Domain IIA)"/>
    <property type="match status" value="1"/>
</dbReference>
<keyword evidence="10" id="KW-1185">Reference proteome</keyword>